<feature type="region of interest" description="Disordered" evidence="4">
    <location>
        <begin position="167"/>
        <end position="201"/>
    </location>
</feature>
<feature type="domain" description="LysM" evidence="6">
    <location>
        <begin position="643"/>
        <end position="689"/>
    </location>
</feature>
<evidence type="ECO:0000313" key="8">
    <source>
        <dbReference type="Proteomes" id="UP001301769"/>
    </source>
</evidence>
<dbReference type="PROSITE" id="PS51782">
    <property type="entry name" value="LYSM"/>
    <property type="match status" value="5"/>
</dbReference>
<dbReference type="SUPFAM" id="SSF54106">
    <property type="entry name" value="LysM domain"/>
    <property type="match status" value="2"/>
</dbReference>
<feature type="chain" id="PRO_5042856068" evidence="5">
    <location>
        <begin position="25"/>
        <end position="707"/>
    </location>
</feature>
<comment type="similarity">
    <text evidence="3">Belongs to the secreted LysM effector family.</text>
</comment>
<comment type="caution">
    <text evidence="7">The sequence shown here is derived from an EMBL/GenBank/DDBJ whole genome shotgun (WGS) entry which is preliminary data.</text>
</comment>
<dbReference type="Pfam" id="PF01476">
    <property type="entry name" value="LysM"/>
    <property type="match status" value="3"/>
</dbReference>
<dbReference type="PANTHER" id="PTHR34997:SF1">
    <property type="entry name" value="PEPTIDOGLYCAN-BINDING LYSIN DOMAIN"/>
    <property type="match status" value="1"/>
</dbReference>
<dbReference type="GO" id="GO:0008061">
    <property type="term" value="F:chitin binding"/>
    <property type="evidence" value="ECO:0007669"/>
    <property type="project" value="UniProtKB-KW"/>
</dbReference>
<sequence length="707" mass="75319">MTLTSLSYLAVGLLALSRADLTAAQSVPAPASTHPGTSASCTRWHVVGEGNTCPGVEAQYGITHSQFLSWNPAVSSDCVSNFWGGFAYCVSITPGVPPGPTLAGTTAACKRWHVVQSGNTCATLEAQYGITRSQFLTWNPAVSGNCESNFWAYYAYCVGTTVVTTTTSSTTSSSRSSSSSSTRSSTATPVTTGPPGPTMTDAPGNCNGWHLIVTGDDCDNVASRYGLTRAQFVAMNPSISEDCSAGFWLEFAYCVRLGPAVSSTSSSTSSTITSSSSSSSRSTSWFNSTYSIQHPTTSWAITTPARTNSTWPPTATQPGQPAFCNDWHLVLPGQDCLSIIIRYGARNFMSSEDFYAWNPTIQEDCSGLYIDHWVCVGIEPQDGLTIEVPIPTETPSSTSRPPLVIPTPPPEMEIPPFDPTPFHGTPPTNCHGYYQARENETCNDAVRDRDVPLTTADFFLLNPALNNDCNGLWAGYYYCVNARDQASDMPDVVTVLPEPVLPGTASDCVAWYQAIGEDECWMLPYMFGTFSLLDFVSWNTNVTAFSDGSCQGFQLNYWYCVAVPGTPTTRTAPFTMPGMTEGLEPTSSSSRSVTVTSTTIIITTSSSSSNGPSSVSASSTTTSAAAVLTPQPIQAPMIAGCRRFYYVQPGDGCWFISNAAGISTDDFYLYNPAAAPDCSAMWANVYVCVGISGPVATFSGTLPVPTS</sequence>
<feature type="domain" description="LysM" evidence="6">
    <location>
        <begin position="432"/>
        <end position="480"/>
    </location>
</feature>
<dbReference type="InterPro" id="IPR052210">
    <property type="entry name" value="LysM1-like"/>
</dbReference>
<evidence type="ECO:0000256" key="5">
    <source>
        <dbReference type="SAM" id="SignalP"/>
    </source>
</evidence>
<feature type="compositionally biased region" description="Low complexity" evidence="4">
    <location>
        <begin position="167"/>
        <end position="191"/>
    </location>
</feature>
<accession>A0AAN6XVV2</accession>
<gene>
    <name evidence="7" type="ORF">QBC37DRAFT_379884</name>
</gene>
<feature type="region of interest" description="Disordered" evidence="4">
    <location>
        <begin position="260"/>
        <end position="283"/>
    </location>
</feature>
<feature type="domain" description="LysM" evidence="6">
    <location>
        <begin position="208"/>
        <end position="255"/>
    </location>
</feature>
<keyword evidence="8" id="KW-1185">Reference proteome</keyword>
<keyword evidence="2" id="KW-0843">Virulence</keyword>
<dbReference type="PANTHER" id="PTHR34997">
    <property type="entry name" value="AM15"/>
    <property type="match status" value="1"/>
</dbReference>
<evidence type="ECO:0000256" key="4">
    <source>
        <dbReference type="SAM" id="MobiDB-lite"/>
    </source>
</evidence>
<keyword evidence="1" id="KW-0147">Chitin-binding</keyword>
<organism evidence="7 8">
    <name type="scientific">Rhypophila decipiens</name>
    <dbReference type="NCBI Taxonomy" id="261697"/>
    <lineage>
        <taxon>Eukaryota</taxon>
        <taxon>Fungi</taxon>
        <taxon>Dikarya</taxon>
        <taxon>Ascomycota</taxon>
        <taxon>Pezizomycotina</taxon>
        <taxon>Sordariomycetes</taxon>
        <taxon>Sordariomycetidae</taxon>
        <taxon>Sordariales</taxon>
        <taxon>Naviculisporaceae</taxon>
        <taxon>Rhypophila</taxon>
    </lineage>
</organism>
<evidence type="ECO:0000256" key="1">
    <source>
        <dbReference type="ARBA" id="ARBA00022669"/>
    </source>
</evidence>
<evidence type="ECO:0000259" key="6">
    <source>
        <dbReference type="PROSITE" id="PS51782"/>
    </source>
</evidence>
<evidence type="ECO:0000256" key="3">
    <source>
        <dbReference type="ARBA" id="ARBA00044955"/>
    </source>
</evidence>
<keyword evidence="5" id="KW-0732">Signal</keyword>
<dbReference type="SMART" id="SM00257">
    <property type="entry name" value="LysM"/>
    <property type="match status" value="4"/>
</dbReference>
<protein>
    <submittedName>
        <fullName evidence="7">LysM domain-containing protein</fullName>
    </submittedName>
</protein>
<feature type="domain" description="LysM" evidence="6">
    <location>
        <begin position="111"/>
        <end position="158"/>
    </location>
</feature>
<feature type="domain" description="LysM" evidence="6">
    <location>
        <begin position="43"/>
        <end position="90"/>
    </location>
</feature>
<reference evidence="7" key="1">
    <citation type="journal article" date="2023" name="Mol. Phylogenet. Evol.">
        <title>Genome-scale phylogeny and comparative genomics of the fungal order Sordariales.</title>
        <authorList>
            <person name="Hensen N."/>
            <person name="Bonometti L."/>
            <person name="Westerberg I."/>
            <person name="Brannstrom I.O."/>
            <person name="Guillou S."/>
            <person name="Cros-Aarteil S."/>
            <person name="Calhoun S."/>
            <person name="Haridas S."/>
            <person name="Kuo A."/>
            <person name="Mondo S."/>
            <person name="Pangilinan J."/>
            <person name="Riley R."/>
            <person name="LaButti K."/>
            <person name="Andreopoulos B."/>
            <person name="Lipzen A."/>
            <person name="Chen C."/>
            <person name="Yan M."/>
            <person name="Daum C."/>
            <person name="Ng V."/>
            <person name="Clum A."/>
            <person name="Steindorff A."/>
            <person name="Ohm R.A."/>
            <person name="Martin F."/>
            <person name="Silar P."/>
            <person name="Natvig D.O."/>
            <person name="Lalanne C."/>
            <person name="Gautier V."/>
            <person name="Ament-Velasquez S.L."/>
            <person name="Kruys A."/>
            <person name="Hutchinson M.I."/>
            <person name="Powell A.J."/>
            <person name="Barry K."/>
            <person name="Miller A.N."/>
            <person name="Grigoriev I.V."/>
            <person name="Debuchy R."/>
            <person name="Gladieux P."/>
            <person name="Hiltunen Thoren M."/>
            <person name="Johannesson H."/>
        </authorList>
    </citation>
    <scope>NUCLEOTIDE SEQUENCE</scope>
    <source>
        <strain evidence="7">PSN293</strain>
    </source>
</reference>
<name>A0AAN6XVV2_9PEZI</name>
<dbReference type="CDD" id="cd00118">
    <property type="entry name" value="LysM"/>
    <property type="match status" value="4"/>
</dbReference>
<feature type="compositionally biased region" description="Low complexity" evidence="4">
    <location>
        <begin position="262"/>
        <end position="283"/>
    </location>
</feature>
<evidence type="ECO:0000256" key="2">
    <source>
        <dbReference type="ARBA" id="ARBA00023026"/>
    </source>
</evidence>
<dbReference type="EMBL" id="MU858282">
    <property type="protein sequence ID" value="KAK4207644.1"/>
    <property type="molecule type" value="Genomic_DNA"/>
</dbReference>
<dbReference type="InterPro" id="IPR036779">
    <property type="entry name" value="LysM_dom_sf"/>
</dbReference>
<dbReference type="AlphaFoldDB" id="A0AAN6XVV2"/>
<dbReference type="Gene3D" id="3.10.350.10">
    <property type="entry name" value="LysM domain"/>
    <property type="match status" value="6"/>
</dbReference>
<reference evidence="7" key="2">
    <citation type="submission" date="2023-05" db="EMBL/GenBank/DDBJ databases">
        <authorList>
            <consortium name="Lawrence Berkeley National Laboratory"/>
            <person name="Steindorff A."/>
            <person name="Hensen N."/>
            <person name="Bonometti L."/>
            <person name="Westerberg I."/>
            <person name="Brannstrom I.O."/>
            <person name="Guillou S."/>
            <person name="Cros-Aarteil S."/>
            <person name="Calhoun S."/>
            <person name="Haridas S."/>
            <person name="Kuo A."/>
            <person name="Mondo S."/>
            <person name="Pangilinan J."/>
            <person name="Riley R."/>
            <person name="Labutti K."/>
            <person name="Andreopoulos B."/>
            <person name="Lipzen A."/>
            <person name="Chen C."/>
            <person name="Yanf M."/>
            <person name="Daum C."/>
            <person name="Ng V."/>
            <person name="Clum A."/>
            <person name="Ohm R."/>
            <person name="Martin F."/>
            <person name="Silar P."/>
            <person name="Natvig D."/>
            <person name="Lalanne C."/>
            <person name="Gautier V."/>
            <person name="Ament-Velasquez S.L."/>
            <person name="Kruys A."/>
            <person name="Hutchinson M.I."/>
            <person name="Powell A.J."/>
            <person name="Barry K."/>
            <person name="Miller A.N."/>
            <person name="Grigoriev I.V."/>
            <person name="Debuchy R."/>
            <person name="Gladieux P."/>
            <person name="Thoren M.H."/>
            <person name="Johannesson H."/>
        </authorList>
    </citation>
    <scope>NUCLEOTIDE SEQUENCE</scope>
    <source>
        <strain evidence="7">PSN293</strain>
    </source>
</reference>
<feature type="signal peptide" evidence="5">
    <location>
        <begin position="1"/>
        <end position="24"/>
    </location>
</feature>
<evidence type="ECO:0000313" key="7">
    <source>
        <dbReference type="EMBL" id="KAK4207644.1"/>
    </source>
</evidence>
<dbReference type="Proteomes" id="UP001301769">
    <property type="component" value="Unassembled WGS sequence"/>
</dbReference>
<dbReference type="InterPro" id="IPR018392">
    <property type="entry name" value="LysM"/>
</dbReference>
<proteinExistence type="inferred from homology"/>